<feature type="compositionally biased region" description="Polar residues" evidence="6">
    <location>
        <begin position="371"/>
        <end position="383"/>
    </location>
</feature>
<evidence type="ECO:0000256" key="5">
    <source>
        <dbReference type="ARBA" id="ARBA00023136"/>
    </source>
</evidence>
<evidence type="ECO:0000313" key="8">
    <source>
        <dbReference type="EMBL" id="MDR7362216.1"/>
    </source>
</evidence>
<evidence type="ECO:0000256" key="2">
    <source>
        <dbReference type="ARBA" id="ARBA00022475"/>
    </source>
</evidence>
<feature type="region of interest" description="Disordered" evidence="6">
    <location>
        <begin position="1"/>
        <end position="23"/>
    </location>
</feature>
<proteinExistence type="predicted"/>
<dbReference type="Proteomes" id="UP001183648">
    <property type="component" value="Unassembled WGS sequence"/>
</dbReference>
<feature type="transmembrane region" description="Helical" evidence="7">
    <location>
        <begin position="52"/>
        <end position="75"/>
    </location>
</feature>
<feature type="transmembrane region" description="Helical" evidence="7">
    <location>
        <begin position="157"/>
        <end position="178"/>
    </location>
</feature>
<reference evidence="8 9" key="1">
    <citation type="submission" date="2023-07" db="EMBL/GenBank/DDBJ databases">
        <title>Sequencing the genomes of 1000 actinobacteria strains.</title>
        <authorList>
            <person name="Klenk H.-P."/>
        </authorList>
    </citation>
    <scope>NUCLEOTIDE SEQUENCE [LARGE SCALE GENOMIC DNA]</scope>
    <source>
        <strain evidence="8 9">DSM 19426</strain>
    </source>
</reference>
<accession>A0ABU2BVB9</accession>
<feature type="region of interest" description="Disordered" evidence="6">
    <location>
        <begin position="340"/>
        <end position="383"/>
    </location>
</feature>
<evidence type="ECO:0000313" key="9">
    <source>
        <dbReference type="Proteomes" id="UP001183648"/>
    </source>
</evidence>
<keyword evidence="3 7" id="KW-0812">Transmembrane</keyword>
<name>A0ABU2BVB9_9ACTN</name>
<feature type="compositionally biased region" description="Basic and acidic residues" evidence="6">
    <location>
        <begin position="340"/>
        <end position="369"/>
    </location>
</feature>
<dbReference type="Pfam" id="PF03631">
    <property type="entry name" value="Virul_fac_BrkB"/>
    <property type="match status" value="1"/>
</dbReference>
<evidence type="ECO:0000256" key="7">
    <source>
        <dbReference type="SAM" id="Phobius"/>
    </source>
</evidence>
<evidence type="ECO:0000256" key="6">
    <source>
        <dbReference type="SAM" id="MobiDB-lite"/>
    </source>
</evidence>
<keyword evidence="5 7" id="KW-0472">Membrane</keyword>
<keyword evidence="9" id="KW-1185">Reference proteome</keyword>
<keyword evidence="4 7" id="KW-1133">Transmembrane helix</keyword>
<dbReference type="EMBL" id="JAVDYG010000001">
    <property type="protein sequence ID" value="MDR7362216.1"/>
    <property type="molecule type" value="Genomic_DNA"/>
</dbReference>
<protein>
    <submittedName>
        <fullName evidence="8">Membrane protein</fullName>
    </submittedName>
</protein>
<gene>
    <name evidence="8" type="ORF">J2S63_001769</name>
</gene>
<comment type="subcellular location">
    <subcellularLocation>
        <location evidence="1">Cell membrane</location>
        <topology evidence="1">Multi-pass membrane protein</topology>
    </subcellularLocation>
</comment>
<dbReference type="PANTHER" id="PTHR30213">
    <property type="entry name" value="INNER MEMBRANE PROTEIN YHJD"/>
    <property type="match status" value="1"/>
</dbReference>
<dbReference type="PANTHER" id="PTHR30213:SF0">
    <property type="entry name" value="UPF0761 MEMBRANE PROTEIN YIHY"/>
    <property type="match status" value="1"/>
</dbReference>
<feature type="transmembrane region" description="Helical" evidence="7">
    <location>
        <begin position="112"/>
        <end position="136"/>
    </location>
</feature>
<feature type="transmembrane region" description="Helical" evidence="7">
    <location>
        <begin position="269"/>
        <end position="290"/>
    </location>
</feature>
<evidence type="ECO:0000256" key="3">
    <source>
        <dbReference type="ARBA" id="ARBA00022692"/>
    </source>
</evidence>
<dbReference type="RefSeq" id="WP_310301390.1">
    <property type="nucleotide sequence ID" value="NZ_BAAAPS010000008.1"/>
</dbReference>
<evidence type="ECO:0000256" key="1">
    <source>
        <dbReference type="ARBA" id="ARBA00004651"/>
    </source>
</evidence>
<feature type="transmembrane region" description="Helical" evidence="7">
    <location>
        <begin position="198"/>
        <end position="221"/>
    </location>
</feature>
<comment type="caution">
    <text evidence="8">The sequence shown here is derived from an EMBL/GenBank/DDBJ whole genome shotgun (WGS) entry which is preliminary data.</text>
</comment>
<sequence>MTSRTKDETHELDPDAKPEGPTDLTKRSWKYVLRKTWREFGEDQCTDKAAALTYYSVLALFPAALALLSIIGLVANPQKVLSTVMDVLRPLVSPSTLQTVQPTLESMASSQAAGVSFVVGLAGALWSASGYIGAFSRAMNSIYEIDEGRPFWKLRPIQVLITLVAVLLSAAVLVMLVVSGPLAESIGNVIGLGSTAVLVWSIAKWPVLALTVVVIVALLYYATPNVKQPKFRWISVGAAVAIVTWVLVSVVFGFYVANFSSYDKTYGSIAGVVVFLLWLWLTNLSLLFGAEIDSELERGRELQAGIPAEEELQLPPRDDRNIEKAREKEEKDIALARQIREAADPEGRVAAEYDAEHSGSTTDEPRRPDGSGTSTDAPETTRR</sequence>
<dbReference type="InterPro" id="IPR017039">
    <property type="entry name" value="Virul_fac_BrkB"/>
</dbReference>
<dbReference type="NCBIfam" id="TIGR00765">
    <property type="entry name" value="yihY_not_rbn"/>
    <property type="match status" value="1"/>
</dbReference>
<organism evidence="8 9">
    <name type="scientific">Nocardioides marmoribigeumensis</name>
    <dbReference type="NCBI Taxonomy" id="433649"/>
    <lineage>
        <taxon>Bacteria</taxon>
        <taxon>Bacillati</taxon>
        <taxon>Actinomycetota</taxon>
        <taxon>Actinomycetes</taxon>
        <taxon>Propionibacteriales</taxon>
        <taxon>Nocardioidaceae</taxon>
        <taxon>Nocardioides</taxon>
    </lineage>
</organism>
<feature type="transmembrane region" description="Helical" evidence="7">
    <location>
        <begin position="233"/>
        <end position="257"/>
    </location>
</feature>
<keyword evidence="2" id="KW-1003">Cell membrane</keyword>
<evidence type="ECO:0000256" key="4">
    <source>
        <dbReference type="ARBA" id="ARBA00022989"/>
    </source>
</evidence>